<reference evidence="4" key="1">
    <citation type="submission" date="2023-06" db="EMBL/GenBank/DDBJ databases">
        <title>Genomic analysis of the entomopathogenic nematode Steinernema hermaphroditum.</title>
        <authorList>
            <person name="Schwarz E.M."/>
            <person name="Heppert J.K."/>
            <person name="Baniya A."/>
            <person name="Schwartz H.T."/>
            <person name="Tan C.-H."/>
            <person name="Antoshechkin I."/>
            <person name="Sternberg P.W."/>
            <person name="Goodrich-Blair H."/>
            <person name="Dillman A.R."/>
        </authorList>
    </citation>
    <scope>NUCLEOTIDE SEQUENCE</scope>
    <source>
        <strain evidence="4">PS9179</strain>
        <tissue evidence="4">Whole animal</tissue>
    </source>
</reference>
<name>A0AA39LH85_9BILA</name>
<keyword evidence="1" id="KW-0732">Signal</keyword>
<evidence type="ECO:0000259" key="3">
    <source>
        <dbReference type="Pfam" id="PF02225"/>
    </source>
</evidence>
<feature type="domain" description="PA" evidence="3">
    <location>
        <begin position="71"/>
        <end position="154"/>
    </location>
</feature>
<dbReference type="Gene3D" id="3.50.30.30">
    <property type="match status" value="1"/>
</dbReference>
<proteinExistence type="predicted"/>
<dbReference type="Proteomes" id="UP001175271">
    <property type="component" value="Unassembled WGS sequence"/>
</dbReference>
<gene>
    <name evidence="4" type="ORF">QR680_001976</name>
</gene>
<keyword evidence="5" id="KW-1185">Reference proteome</keyword>
<dbReference type="SUPFAM" id="SSF52025">
    <property type="entry name" value="PA domain"/>
    <property type="match status" value="1"/>
</dbReference>
<dbReference type="PANTHER" id="PTHR22702">
    <property type="entry name" value="PROTEASE-ASSOCIATED DOMAIN-CONTAINING PROTEIN"/>
    <property type="match status" value="1"/>
</dbReference>
<protein>
    <recommendedName>
        <fullName evidence="3">PA domain-containing protein</fullName>
    </recommendedName>
</protein>
<dbReference type="EMBL" id="JAUCMV010000005">
    <property type="protein sequence ID" value="KAK0397085.1"/>
    <property type="molecule type" value="Genomic_DNA"/>
</dbReference>
<evidence type="ECO:0000313" key="5">
    <source>
        <dbReference type="Proteomes" id="UP001175271"/>
    </source>
</evidence>
<dbReference type="AlphaFoldDB" id="A0AA39LH85"/>
<dbReference type="InterPro" id="IPR046450">
    <property type="entry name" value="PA_dom_sf"/>
</dbReference>
<dbReference type="InterPro" id="IPR003137">
    <property type="entry name" value="PA_domain"/>
</dbReference>
<evidence type="ECO:0000256" key="1">
    <source>
        <dbReference type="ARBA" id="ARBA00022729"/>
    </source>
</evidence>
<dbReference type="PANTHER" id="PTHR22702:SF1">
    <property type="entry name" value="PROTEASE-ASSOCIATED DOMAIN-CONTAINING PROTEIN 1"/>
    <property type="match status" value="1"/>
</dbReference>
<evidence type="ECO:0000256" key="2">
    <source>
        <dbReference type="ARBA" id="ARBA00023180"/>
    </source>
</evidence>
<comment type="caution">
    <text evidence="4">The sequence shown here is derived from an EMBL/GenBank/DDBJ whole genome shotgun (WGS) entry which is preliminary data.</text>
</comment>
<dbReference type="Pfam" id="PF02225">
    <property type="entry name" value="PA"/>
    <property type="match status" value="1"/>
</dbReference>
<keyword evidence="2" id="KW-0325">Glycoprotein</keyword>
<evidence type="ECO:0000313" key="4">
    <source>
        <dbReference type="EMBL" id="KAK0397085.1"/>
    </source>
</evidence>
<organism evidence="4 5">
    <name type="scientific">Steinernema hermaphroditum</name>
    <dbReference type="NCBI Taxonomy" id="289476"/>
    <lineage>
        <taxon>Eukaryota</taxon>
        <taxon>Metazoa</taxon>
        <taxon>Ecdysozoa</taxon>
        <taxon>Nematoda</taxon>
        <taxon>Chromadorea</taxon>
        <taxon>Rhabditida</taxon>
        <taxon>Tylenchina</taxon>
        <taxon>Panagrolaimomorpha</taxon>
        <taxon>Strongyloidoidea</taxon>
        <taxon>Steinernematidae</taxon>
        <taxon>Steinernema</taxon>
    </lineage>
</organism>
<sequence>MVLSNAQVALGNLLILFAVLLVLVTVCVEADFFFTIEYPSKLEYLYHITPSYDLGTRFPEYPSKDAIMVLTHPSHACSPVKNVADVYGNVVLIERGKCSFAEKATNAERAGAAFVIVSDTVNGTEELIEMVSDETNRRVGIPVAYLNGASGKKIRDFLKRTDDVIELTIPLNYTYFIPGDVPSRPPWELW</sequence>
<accession>A0AA39LH85</accession>